<dbReference type="EMBL" id="CAUYUJ010014874">
    <property type="protein sequence ID" value="CAK0847136.1"/>
    <property type="molecule type" value="Genomic_DNA"/>
</dbReference>
<evidence type="ECO:0000313" key="5">
    <source>
        <dbReference type="Proteomes" id="UP001189429"/>
    </source>
</evidence>
<keyword evidence="1" id="KW-0175">Coiled coil</keyword>
<feature type="coiled-coil region" evidence="1">
    <location>
        <begin position="152"/>
        <end position="179"/>
    </location>
</feature>
<sequence>MEQSAAALALRRGAAEVARREPRRECPRRPRAAAAAAAAGLAGLAGYLWYSRPLLPRGGLANAAALASADTEELWTHSEVETYGDSWGRQPAAPPAGTAPSGPAEAEQRIQAELQAADSSCLRSLAVRGVAASFGSLSAEIDVKIKPQAERIDKHRQDIAAINETTAKLEADNSQMRAQVRAMQATLAQVDELGRSDDTDMLRIASWVVTQSHLLEGMAAWLEAAGIQRDQIKINKHEPTKMFHVYVPEGVEGKTRALALAKHPKLLEIQTKKLLGLCQKAKEGDWRMQRNIGMVHGFHMTLQNLINRIVYNYKVYFSGTDVVGAGGAATFIPIVDYIVLKQVSNKQIWINLAACDLETVSVRAKWQMTWLRTVWRRDRRLACRLGADATTGAQHLIISDREVQPRGDATSEVEVLACNEASDRARRLATAGLQHPAARRPTLHGTGGDLSRPQVEEGVEVGSHVICRLKTGWVNNAYVYGRVTRLDPIEVLGCEGRTLPVENLAWVMLSQDLDDGWLAPYDLGWQKPGRYVLMQLLTREWVSARISSWHKAQPIRTGRLMLQLEGVPSLEEVCIEDDVALLLVPHDDCQEEFGHAQPQRGGWLSDHINAAFELDTPSQGETQAEAEHKQRLRWVETSRTDGQYPIRSVWVHPSIKGGALNEFARRSRQKKAESPGDIKPEVVMLLGPPAAGKSSISRLKADQLSKDLVKTAQSLQYREEVNNDNLTDCMPGFSDEYKHVLSIKAKQKTGKSLWKKATTGVKVGKVGDRKPNSNSAAMWQWLKISIEEESVGGAVGAAVADLPRVPPRARSRLPRAGHHQGHRDRRPRAPRVLLLVHGGQGDGACHDDSGPGPLGDEAHRAQAAPLPRLLALHLAGEARFDRQAGRARKEQEEGKLLGGNLTSNLVDIHYHAQQAETNITKLLGCLRKGVRATDSSSSSSDEEGCCSKGERASSKEVAEGVRQKTHVKVDHFLVIDNEGKEPKVLIDFSSESGSIDVENIKRELKAAVEKAATSSRLFEKEWDAFDPYLFR</sequence>
<name>A0ABN9TNG6_9DINO</name>
<feature type="non-terminal residue" evidence="4">
    <location>
        <position position="1031"/>
    </location>
</feature>
<evidence type="ECO:0000313" key="4">
    <source>
        <dbReference type="EMBL" id="CAK0847136.1"/>
    </source>
</evidence>
<organism evidence="4 5">
    <name type="scientific">Prorocentrum cordatum</name>
    <dbReference type="NCBI Taxonomy" id="2364126"/>
    <lineage>
        <taxon>Eukaryota</taxon>
        <taxon>Sar</taxon>
        <taxon>Alveolata</taxon>
        <taxon>Dinophyceae</taxon>
        <taxon>Prorocentrales</taxon>
        <taxon>Prorocentraceae</taxon>
        <taxon>Prorocentrum</taxon>
    </lineage>
</organism>
<keyword evidence="3" id="KW-1133">Transmembrane helix</keyword>
<evidence type="ECO:0000256" key="3">
    <source>
        <dbReference type="SAM" id="Phobius"/>
    </source>
</evidence>
<reference evidence="4" key="1">
    <citation type="submission" date="2023-10" db="EMBL/GenBank/DDBJ databases">
        <authorList>
            <person name="Chen Y."/>
            <person name="Shah S."/>
            <person name="Dougan E. K."/>
            <person name="Thang M."/>
            <person name="Chan C."/>
        </authorList>
    </citation>
    <scope>NUCLEOTIDE SEQUENCE [LARGE SCALE GENOMIC DNA]</scope>
</reference>
<keyword evidence="5" id="KW-1185">Reference proteome</keyword>
<accession>A0ABN9TNG6</accession>
<evidence type="ECO:0000256" key="2">
    <source>
        <dbReference type="SAM" id="MobiDB-lite"/>
    </source>
</evidence>
<protein>
    <submittedName>
        <fullName evidence="4">Uncharacterized protein</fullName>
    </submittedName>
</protein>
<feature type="region of interest" description="Disordered" evidence="2">
    <location>
        <begin position="84"/>
        <end position="108"/>
    </location>
</feature>
<comment type="caution">
    <text evidence="4">The sequence shown here is derived from an EMBL/GenBank/DDBJ whole genome shotgun (WGS) entry which is preliminary data.</text>
</comment>
<feature type="compositionally biased region" description="Basic residues" evidence="2">
    <location>
        <begin position="807"/>
        <end position="829"/>
    </location>
</feature>
<dbReference type="Proteomes" id="UP001189429">
    <property type="component" value="Unassembled WGS sequence"/>
</dbReference>
<proteinExistence type="predicted"/>
<evidence type="ECO:0000256" key="1">
    <source>
        <dbReference type="SAM" id="Coils"/>
    </source>
</evidence>
<feature type="compositionally biased region" description="Low complexity" evidence="2">
    <location>
        <begin position="95"/>
        <end position="105"/>
    </location>
</feature>
<feature type="compositionally biased region" description="Basic and acidic residues" evidence="2">
    <location>
        <begin position="948"/>
        <end position="959"/>
    </location>
</feature>
<feature type="region of interest" description="Disordered" evidence="2">
    <location>
        <begin position="806"/>
        <end position="858"/>
    </location>
</feature>
<keyword evidence="3" id="KW-0812">Transmembrane</keyword>
<feature type="region of interest" description="Disordered" evidence="2">
    <location>
        <begin position="932"/>
        <end position="959"/>
    </location>
</feature>
<feature type="transmembrane region" description="Helical" evidence="3">
    <location>
        <begin position="32"/>
        <end position="50"/>
    </location>
</feature>
<keyword evidence="3" id="KW-0472">Membrane</keyword>
<gene>
    <name evidence="4" type="ORF">PCOR1329_LOCUS40428</name>
</gene>